<dbReference type="RefSeq" id="WP_231993584.1">
    <property type="nucleotide sequence ID" value="NZ_SJPQ01000001.1"/>
</dbReference>
<sequence length="404" mass="41985">MPFLVPRLFRPTMLEVFGLSNLDLGLAFSAYGLVAMAAYLGGGPLADLLSPRKLLAVALVTTSLGGAMLWSVPALATLKMLYAYWGFTTIALFWSALMRATREWGGAASQGTAFGLLDGGRGLLAALVGTAAVACFGWALGGDPASATPERQAAALQAVVVLFSVLVALAGLFVYFALPKHPAECEAEDAAHALGGLWQAARMPRVWLQALIIVCAYVGYKATDDFSLYARDVLGLGEVKAAGVGAISLWVRPVAAIGAGLLADRFGAARMTAISFLLLLVGGLVLAGVGVESGGFSASLRTAFLATVVGVSLGIYALRGLYFAIMQEGRVPLAYTGSAVGLVSVVGYTPDVFMGPLMGKLLDNNPGAEGHQQVFLVMAGFAAVGLAASLVYAWSLRRESRRDV</sequence>
<dbReference type="InterPro" id="IPR020846">
    <property type="entry name" value="MFS_dom"/>
</dbReference>
<dbReference type="EMBL" id="SJPQ01000001">
    <property type="protein sequence ID" value="TWT90640.1"/>
    <property type="molecule type" value="Genomic_DNA"/>
</dbReference>
<evidence type="ECO:0000313" key="7">
    <source>
        <dbReference type="Proteomes" id="UP000315440"/>
    </source>
</evidence>
<dbReference type="GO" id="GO:0022857">
    <property type="term" value="F:transmembrane transporter activity"/>
    <property type="evidence" value="ECO:0007669"/>
    <property type="project" value="InterPro"/>
</dbReference>
<dbReference type="CDD" id="cd06174">
    <property type="entry name" value="MFS"/>
    <property type="match status" value="1"/>
</dbReference>
<feature type="transmembrane region" description="Helical" evidence="4">
    <location>
        <begin position="122"/>
        <end position="141"/>
    </location>
</feature>
<feature type="transmembrane region" description="Helical" evidence="4">
    <location>
        <begin position="54"/>
        <end position="76"/>
    </location>
</feature>
<dbReference type="Pfam" id="PF07690">
    <property type="entry name" value="MFS_1"/>
    <property type="match status" value="1"/>
</dbReference>
<accession>A0A5C5ZTR8</accession>
<gene>
    <name evidence="6" type="primary">yqcE</name>
    <name evidence="6" type="ORF">Mal64_10340</name>
</gene>
<dbReference type="Gene3D" id="1.20.1250.20">
    <property type="entry name" value="MFS general substrate transporter like domains"/>
    <property type="match status" value="2"/>
</dbReference>
<protein>
    <submittedName>
        <fullName evidence="6">Inner membrane protein YqcE</fullName>
    </submittedName>
</protein>
<feature type="transmembrane region" description="Helical" evidence="4">
    <location>
        <begin position="82"/>
        <end position="101"/>
    </location>
</feature>
<feature type="transmembrane region" description="Helical" evidence="4">
    <location>
        <begin position="274"/>
        <end position="291"/>
    </location>
</feature>
<dbReference type="SUPFAM" id="SSF103473">
    <property type="entry name" value="MFS general substrate transporter"/>
    <property type="match status" value="1"/>
</dbReference>
<reference evidence="6 7" key="1">
    <citation type="submission" date="2019-02" db="EMBL/GenBank/DDBJ databases">
        <title>Deep-cultivation of Planctomycetes and their phenomic and genomic characterization uncovers novel biology.</title>
        <authorList>
            <person name="Wiegand S."/>
            <person name="Jogler M."/>
            <person name="Boedeker C."/>
            <person name="Pinto D."/>
            <person name="Vollmers J."/>
            <person name="Rivas-Marin E."/>
            <person name="Kohn T."/>
            <person name="Peeters S.H."/>
            <person name="Heuer A."/>
            <person name="Rast P."/>
            <person name="Oberbeckmann S."/>
            <person name="Bunk B."/>
            <person name="Jeske O."/>
            <person name="Meyerdierks A."/>
            <person name="Storesund J.E."/>
            <person name="Kallscheuer N."/>
            <person name="Luecker S."/>
            <person name="Lage O.M."/>
            <person name="Pohl T."/>
            <person name="Merkel B.J."/>
            <person name="Hornburger P."/>
            <person name="Mueller R.-W."/>
            <person name="Bruemmer F."/>
            <person name="Labrenz M."/>
            <person name="Spormann A.M."/>
            <person name="Op Den Camp H."/>
            <person name="Overmann J."/>
            <person name="Amann R."/>
            <person name="Jetten M.S.M."/>
            <person name="Mascher T."/>
            <person name="Medema M.H."/>
            <person name="Devos D.P."/>
            <person name="Kaster A.-K."/>
            <person name="Ovreas L."/>
            <person name="Rohde M."/>
            <person name="Galperin M.Y."/>
            <person name="Jogler C."/>
        </authorList>
    </citation>
    <scope>NUCLEOTIDE SEQUENCE [LARGE SCALE GENOMIC DNA]</scope>
    <source>
        <strain evidence="6 7">Mal64</strain>
    </source>
</reference>
<dbReference type="Proteomes" id="UP000315440">
    <property type="component" value="Unassembled WGS sequence"/>
</dbReference>
<organism evidence="6 7">
    <name type="scientific">Pseudobythopirellula maris</name>
    <dbReference type="NCBI Taxonomy" id="2527991"/>
    <lineage>
        <taxon>Bacteria</taxon>
        <taxon>Pseudomonadati</taxon>
        <taxon>Planctomycetota</taxon>
        <taxon>Planctomycetia</taxon>
        <taxon>Pirellulales</taxon>
        <taxon>Lacipirellulaceae</taxon>
        <taxon>Pseudobythopirellula</taxon>
    </lineage>
</organism>
<evidence type="ECO:0000256" key="1">
    <source>
        <dbReference type="ARBA" id="ARBA00022692"/>
    </source>
</evidence>
<feature type="transmembrane region" description="Helical" evidence="4">
    <location>
        <begin position="303"/>
        <end position="325"/>
    </location>
</feature>
<feature type="transmembrane region" description="Helical" evidence="4">
    <location>
        <begin position="20"/>
        <end position="42"/>
    </location>
</feature>
<proteinExistence type="predicted"/>
<feature type="transmembrane region" description="Helical" evidence="4">
    <location>
        <begin position="374"/>
        <end position="394"/>
    </location>
</feature>
<keyword evidence="2 4" id="KW-1133">Transmembrane helix</keyword>
<evidence type="ECO:0000256" key="4">
    <source>
        <dbReference type="SAM" id="Phobius"/>
    </source>
</evidence>
<dbReference type="InterPro" id="IPR011701">
    <property type="entry name" value="MFS"/>
</dbReference>
<keyword evidence="1 4" id="KW-0812">Transmembrane</keyword>
<evidence type="ECO:0000256" key="2">
    <source>
        <dbReference type="ARBA" id="ARBA00022989"/>
    </source>
</evidence>
<evidence type="ECO:0000256" key="3">
    <source>
        <dbReference type="ARBA" id="ARBA00023136"/>
    </source>
</evidence>
<dbReference type="PROSITE" id="PS50850">
    <property type="entry name" value="MFS"/>
    <property type="match status" value="1"/>
</dbReference>
<keyword evidence="3 4" id="KW-0472">Membrane</keyword>
<evidence type="ECO:0000259" key="5">
    <source>
        <dbReference type="PROSITE" id="PS50850"/>
    </source>
</evidence>
<keyword evidence="7" id="KW-1185">Reference proteome</keyword>
<dbReference type="InterPro" id="IPR036259">
    <property type="entry name" value="MFS_trans_sf"/>
</dbReference>
<evidence type="ECO:0000313" key="6">
    <source>
        <dbReference type="EMBL" id="TWT90640.1"/>
    </source>
</evidence>
<feature type="domain" description="Major facilitator superfamily (MFS) profile" evidence="5">
    <location>
        <begin position="1"/>
        <end position="397"/>
    </location>
</feature>
<name>A0A5C5ZTR8_9BACT</name>
<dbReference type="AlphaFoldDB" id="A0A5C5ZTR8"/>
<comment type="caution">
    <text evidence="6">The sequence shown here is derived from an EMBL/GenBank/DDBJ whole genome shotgun (WGS) entry which is preliminary data.</text>
</comment>
<feature type="transmembrane region" description="Helical" evidence="4">
    <location>
        <begin position="153"/>
        <end position="178"/>
    </location>
</feature>
<feature type="transmembrane region" description="Helical" evidence="4">
    <location>
        <begin position="332"/>
        <end position="354"/>
    </location>
</feature>